<dbReference type="SMR" id="I1SAR2"/>
<dbReference type="EnsemblFungi" id="CEF88536">
    <property type="protein sequence ID" value="CEF88536"/>
    <property type="gene ID" value="FGRRES_13943"/>
</dbReference>
<dbReference type="HOGENOM" id="CLU_000288_31_4_1"/>
<dbReference type="InParanoid" id="I1SAR2"/>
<sequence length="347" mass="39060">MARSIYNQAPLETRYRTATGPRTIPLTDPQGARLPRPITIGFVNVLSRDADSVIFQPSCRYWVREEADAPDAWWREDPAAFACFKTSFAYEMVGEEHPGIVPVLGQDAWTGLPLLRKPSYGSLGDFFEEYESKLYTVGAQATLPDSRIKPGLLPLAYQWSLQLLSALMWIHSHDIAYGEIDHSSCWISAESLDISLAGFVGSDFHDPATGWYCPGGLYNSYEFSPESLPLSRRVSVPTIATDMFIFGRLIYCIMTSHMPGDGMGRGPGETERLIENEDWIPDLEDEFLGNILHKCWRFEYGTIEELQSEVQDLIESYGWSIKGDKIEGLDIDYIKTLLQDSANSSKQ</sequence>
<dbReference type="VEuPathDB" id="FungiDB:FGRAMPH1_01G22161"/>
<accession>I1SAR2</accession>
<reference evidence="2" key="4">
    <citation type="submission" date="2017-01" db="UniProtKB">
        <authorList>
            <consortium name="EnsemblFungi"/>
        </authorList>
    </citation>
    <scope>IDENTIFICATION</scope>
    <source>
        <strain evidence="2">PH-1 / ATCC MYA-4620 / FGSC 9075 / NRRL 31084</strain>
    </source>
</reference>
<evidence type="ECO:0000313" key="3">
    <source>
        <dbReference type="Proteomes" id="UP000070720"/>
    </source>
</evidence>
<proteinExistence type="predicted"/>
<dbReference type="EMBL" id="HG970334">
    <property type="protein sequence ID" value="CEF88536.1"/>
    <property type="molecule type" value="Genomic_DNA"/>
</dbReference>
<dbReference type="SUPFAM" id="SSF56112">
    <property type="entry name" value="Protein kinase-like (PK-like)"/>
    <property type="match status" value="1"/>
</dbReference>
<organism evidence="1 3">
    <name type="scientific">Gibberella zeae (strain ATCC MYA-4620 / CBS 123657 / FGSC 9075 / NRRL 31084 / PH-1)</name>
    <name type="common">Wheat head blight fungus</name>
    <name type="synonym">Fusarium graminearum</name>
    <dbReference type="NCBI Taxonomy" id="229533"/>
    <lineage>
        <taxon>Eukaryota</taxon>
        <taxon>Fungi</taxon>
        <taxon>Dikarya</taxon>
        <taxon>Ascomycota</taxon>
        <taxon>Pezizomycotina</taxon>
        <taxon>Sordariomycetes</taxon>
        <taxon>Hypocreomycetidae</taxon>
        <taxon>Hypocreales</taxon>
        <taxon>Nectriaceae</taxon>
        <taxon>Fusarium</taxon>
    </lineage>
</organism>
<dbReference type="KEGG" id="fgr:FGSG_13943"/>
<dbReference type="RefSeq" id="XP_011325738.1">
    <property type="nucleotide sequence ID" value="XM_011327436.1"/>
</dbReference>
<dbReference type="OrthoDB" id="1668230at2759"/>
<dbReference type="AlphaFoldDB" id="I1SAR2"/>
<reference evidence="1 3" key="3">
    <citation type="journal article" date="2015" name="BMC Genomics">
        <title>The completed genome sequence of the pathogenic ascomycete fungus Fusarium graminearum.</title>
        <authorList>
            <person name="King R."/>
            <person name="Urban M."/>
            <person name="Hammond-Kosack M.C."/>
            <person name="Hassani-Pak K."/>
            <person name="Hammond-Kosack K.E."/>
        </authorList>
    </citation>
    <scope>NUCLEOTIDE SEQUENCE [LARGE SCALE GENOMIC DNA]</scope>
    <source>
        <strain evidence="3">ATCC MYA-4620 / CBS 123657 / FGSC 9075 / NRRL 31084 / PH-1</strain>
        <strain evidence="1">PH-1</strain>
    </source>
</reference>
<name>I1SAR2_GIBZE</name>
<keyword evidence="3" id="KW-1185">Reference proteome</keyword>
<dbReference type="InterPro" id="IPR011009">
    <property type="entry name" value="Kinase-like_dom_sf"/>
</dbReference>
<dbReference type="eggNOG" id="ENOG502SPJH">
    <property type="taxonomic scope" value="Eukaryota"/>
</dbReference>
<dbReference type="Gene3D" id="1.10.510.10">
    <property type="entry name" value="Transferase(Phosphotransferase) domain 1"/>
    <property type="match status" value="1"/>
</dbReference>
<dbReference type="Proteomes" id="UP000070720">
    <property type="component" value="Chromosome 3"/>
</dbReference>
<protein>
    <submittedName>
        <fullName evidence="1">Chromosome 3, complete genome</fullName>
    </submittedName>
</protein>
<evidence type="ECO:0000313" key="1">
    <source>
        <dbReference type="EMBL" id="CEF88536.1"/>
    </source>
</evidence>
<accession>A0A098E350</accession>
<reference evidence="2 3" key="2">
    <citation type="journal article" date="2010" name="Nature">
        <title>Comparative genomics reveals mobile pathogenicity chromosomes in Fusarium.</title>
        <authorList>
            <person name="Ma L.J."/>
            <person name="van der Does H.C."/>
            <person name="Borkovich K.A."/>
            <person name="Coleman J.J."/>
            <person name="Daboussi M.J."/>
            <person name="Di Pietro A."/>
            <person name="Dufresne M."/>
            <person name="Freitag M."/>
            <person name="Grabherr M."/>
            <person name="Henrissat B."/>
            <person name="Houterman P.M."/>
            <person name="Kang S."/>
            <person name="Shim W.B."/>
            <person name="Woloshuk C."/>
            <person name="Xie X."/>
            <person name="Xu J.R."/>
            <person name="Antoniw J."/>
            <person name="Baker S.E."/>
            <person name="Bluhm B.H."/>
            <person name="Breakspear A."/>
            <person name="Brown D.W."/>
            <person name="Butchko R.A."/>
            <person name="Chapman S."/>
            <person name="Coulson R."/>
            <person name="Coutinho P.M."/>
            <person name="Danchin E.G."/>
            <person name="Diener A."/>
            <person name="Gale L.R."/>
            <person name="Gardiner D.M."/>
            <person name="Goff S."/>
            <person name="Hammond-Kosack K.E."/>
            <person name="Hilburn K."/>
            <person name="Hua-Van A."/>
            <person name="Jonkers W."/>
            <person name="Kazan K."/>
            <person name="Kodira C.D."/>
            <person name="Koehrsen M."/>
            <person name="Kumar L."/>
            <person name="Lee Y.H."/>
            <person name="Li L."/>
            <person name="Manners J.M."/>
            <person name="Miranda-Saavedra D."/>
            <person name="Mukherjee M."/>
            <person name="Park G."/>
            <person name="Park J."/>
            <person name="Park S.Y."/>
            <person name="Proctor R.H."/>
            <person name="Regev A."/>
            <person name="Ruiz-Roldan M.C."/>
            <person name="Sain D."/>
            <person name="Sakthikumar S."/>
            <person name="Sykes S."/>
            <person name="Schwartz D.C."/>
            <person name="Turgeon B.G."/>
            <person name="Wapinski I."/>
            <person name="Yoder O."/>
            <person name="Young S."/>
            <person name="Zeng Q."/>
            <person name="Zhou S."/>
            <person name="Galagan J."/>
            <person name="Cuomo C.A."/>
            <person name="Kistler H.C."/>
            <person name="Rep M."/>
        </authorList>
    </citation>
    <scope>GENOME REANNOTATION</scope>
    <source>
        <strain evidence="3">ATCC MYA-4620 / CBS 123657 / FGSC 9075 / NRRL 31084 / PH-1</strain>
        <strain evidence="2">PH-1 / ATCC MYA-4620 / FGSC 9075 / NRRL 31084</strain>
    </source>
</reference>
<evidence type="ECO:0000313" key="2">
    <source>
        <dbReference type="EnsemblFungi" id="CEF88536"/>
    </source>
</evidence>
<reference evidence="2 3" key="1">
    <citation type="journal article" date="2007" name="Science">
        <title>The Fusarium graminearum genome reveals a link between localized polymorphism and pathogen specialization.</title>
        <authorList>
            <person name="Cuomo C.A."/>
            <person name="Gueldener U."/>
            <person name="Xu J.-R."/>
            <person name="Trail F."/>
            <person name="Turgeon B.G."/>
            <person name="Di Pietro A."/>
            <person name="Walton J.D."/>
            <person name="Ma L.-J."/>
            <person name="Baker S.E."/>
            <person name="Rep M."/>
            <person name="Adam G."/>
            <person name="Antoniw J."/>
            <person name="Baldwin T."/>
            <person name="Calvo S.E."/>
            <person name="Chang Y.-L."/>
            <person name="DeCaprio D."/>
            <person name="Gale L.R."/>
            <person name="Gnerre S."/>
            <person name="Goswami R.S."/>
            <person name="Hammond-Kosack K."/>
            <person name="Harris L.J."/>
            <person name="Hilburn K."/>
            <person name="Kennell J.C."/>
            <person name="Kroken S."/>
            <person name="Magnuson J.K."/>
            <person name="Mannhaupt G."/>
            <person name="Mauceli E.W."/>
            <person name="Mewes H.-W."/>
            <person name="Mitterbauer R."/>
            <person name="Muehlbauer G."/>
            <person name="Muensterkoetter M."/>
            <person name="Nelson D."/>
            <person name="O'Donnell K."/>
            <person name="Ouellet T."/>
            <person name="Qi W."/>
            <person name="Quesneville H."/>
            <person name="Roncero M.I.G."/>
            <person name="Seong K.-Y."/>
            <person name="Tetko I.V."/>
            <person name="Urban M."/>
            <person name="Waalwijk C."/>
            <person name="Ward T.J."/>
            <person name="Yao J."/>
            <person name="Birren B.W."/>
            <person name="Kistler H.C."/>
        </authorList>
    </citation>
    <scope>NUCLEOTIDE SEQUENCE [LARGE SCALE GENOMIC DNA]</scope>
    <source>
        <strain evidence="3">ATCC MYA-4620 / CBS 123657 / FGSC 9075 / NRRL 31084 / PH-1</strain>
        <strain evidence="2">PH-1 / ATCC MYA-4620 / FGSC 9075 / NRRL 31084</strain>
    </source>
</reference>
<gene>
    <name evidence="2" type="primary">FG11476.1</name>
    <name evidence="1" type="ORF">FGRAMPH1_01T22161</name>
</gene>